<geneLocation type="mitochondrion" evidence="1"/>
<dbReference type="AlphaFoldDB" id="A0A1Y0AZP6"/>
<proteinExistence type="predicted"/>
<evidence type="ECO:0000313" key="1">
    <source>
        <dbReference type="EMBL" id="ART30620.1"/>
    </source>
</evidence>
<reference evidence="1" key="1">
    <citation type="submission" date="2017-03" db="EMBL/GenBank/DDBJ databases">
        <title>The mitochondrial genome of the carnivorous plant Utricularia reniformis (Lentibulariaceae): structure, comparative analysis and evolutionary landmarks.</title>
        <authorList>
            <person name="Silva S.R."/>
            <person name="Alvarenga D.O."/>
            <person name="Michael T.P."/>
            <person name="Miranda V.F.O."/>
            <person name="Varani A.M."/>
        </authorList>
    </citation>
    <scope>NUCLEOTIDE SEQUENCE</scope>
</reference>
<sequence>MSPYLRKRVILSSWCSRFHSLEVPFDVGRAARRSSEASCIKARFSRGSQRALI</sequence>
<keyword evidence="1" id="KW-0496">Mitochondrion</keyword>
<protein>
    <submittedName>
        <fullName evidence="1">Uncharacterized protein</fullName>
    </submittedName>
</protein>
<gene>
    <name evidence="1" type="ORF">AEK19_MT0348</name>
    <name evidence="2" type="ORF">AEK19_MT2302</name>
</gene>
<dbReference type="EMBL" id="KY774314">
    <property type="protein sequence ID" value="ART30620.1"/>
    <property type="molecule type" value="Genomic_DNA"/>
</dbReference>
<name>A0A1Y0AZP6_9LAMI</name>
<accession>A0A1Y0AZP6</accession>
<dbReference type="EMBL" id="KY774314">
    <property type="protein sequence ID" value="ART32445.1"/>
    <property type="molecule type" value="Genomic_DNA"/>
</dbReference>
<evidence type="ECO:0000313" key="2">
    <source>
        <dbReference type="EMBL" id="ART32445.1"/>
    </source>
</evidence>
<organism evidence="1">
    <name type="scientific">Utricularia reniformis</name>
    <dbReference type="NCBI Taxonomy" id="192314"/>
    <lineage>
        <taxon>Eukaryota</taxon>
        <taxon>Viridiplantae</taxon>
        <taxon>Streptophyta</taxon>
        <taxon>Embryophyta</taxon>
        <taxon>Tracheophyta</taxon>
        <taxon>Spermatophyta</taxon>
        <taxon>Magnoliopsida</taxon>
        <taxon>eudicotyledons</taxon>
        <taxon>Gunneridae</taxon>
        <taxon>Pentapetalae</taxon>
        <taxon>asterids</taxon>
        <taxon>lamiids</taxon>
        <taxon>Lamiales</taxon>
        <taxon>Lentibulariaceae</taxon>
        <taxon>Utricularia</taxon>
    </lineage>
</organism>